<dbReference type="EMBL" id="CAJOAX010000843">
    <property type="protein sequence ID" value="CAF3657877.1"/>
    <property type="molecule type" value="Genomic_DNA"/>
</dbReference>
<dbReference type="PANTHER" id="PTHR21661:SF35">
    <property type="entry name" value="EPOXIDE HYDROLASE"/>
    <property type="match status" value="1"/>
</dbReference>
<evidence type="ECO:0000256" key="4">
    <source>
        <dbReference type="ARBA" id="ARBA00022797"/>
    </source>
</evidence>
<dbReference type="AlphaFoldDB" id="A0A813R063"/>
<feature type="active site" description="Proton donor" evidence="7">
    <location>
        <position position="386"/>
    </location>
</feature>
<dbReference type="OrthoDB" id="7130006at2759"/>
<dbReference type="InterPro" id="IPR010497">
    <property type="entry name" value="Epoxide_hydro_N"/>
</dbReference>
<sequence length="468" mass="53778">MALSRLNRIIAVVILIFAIIYGWKCLFEARRPPCYTIDVKYFGSNIPTSSDNEDFSIKPFKIPFERSQVDDMVNRVSKTRFYEPQILIDNNLVNKSTYGFNRQTIEMVRDYLINTYDWKKTVQELNTFDHYKTNIAGLDIHFVRVTHSSRINENKEAILFLHGWPSSFLEYLDVARLLNSSSNTNYDLIIPSLPGYGYSDAPLRPGMNPTQIARIMQNLMQRLGHSSYVVCGGDWGAAIGTSMAQLYPGHIRGLLITMSAVATTWKHYLQLALGHYVNPSILLDYDEQEFLVRRFNAFDFAKILWREGGYFHLQATKPDTIGYALNDSPIGLAAYILEKWSRWSNNEIDIDQSINSGLDRFTLDQLLSNVVLYWTTGTITSSMRLYFEYASQISSGHDDKILKGPLAASVPVAIVNYRNEILYAPRTIVRSKYPNIKLWLYHTTGGHFASMEKPREYARDIEKFLLQL</sequence>
<dbReference type="Proteomes" id="UP000663823">
    <property type="component" value="Unassembled WGS sequence"/>
</dbReference>
<evidence type="ECO:0000256" key="5">
    <source>
        <dbReference type="ARBA" id="ARBA00022801"/>
    </source>
</evidence>
<keyword evidence="6 8" id="KW-0472">Membrane</keyword>
<dbReference type="SUPFAM" id="SSF53474">
    <property type="entry name" value="alpha/beta-Hydrolases"/>
    <property type="match status" value="1"/>
</dbReference>
<name>A0A813R063_9BILA</name>
<organism evidence="10 12">
    <name type="scientific">Rotaria sordida</name>
    <dbReference type="NCBI Taxonomy" id="392033"/>
    <lineage>
        <taxon>Eukaryota</taxon>
        <taxon>Metazoa</taxon>
        <taxon>Spiralia</taxon>
        <taxon>Gnathifera</taxon>
        <taxon>Rotifera</taxon>
        <taxon>Eurotatoria</taxon>
        <taxon>Bdelloidea</taxon>
        <taxon>Philodinida</taxon>
        <taxon>Philodinidae</taxon>
        <taxon>Rotaria</taxon>
    </lineage>
</organism>
<keyword evidence="4 6" id="KW-0058">Aromatic hydrocarbons catabolism</keyword>
<dbReference type="GO" id="GO:0005789">
    <property type="term" value="C:endoplasmic reticulum membrane"/>
    <property type="evidence" value="ECO:0007669"/>
    <property type="project" value="UniProtKB-SubCell"/>
</dbReference>
<proteinExistence type="inferred from homology"/>
<comment type="caution">
    <text evidence="10">The sequence shown here is derived from an EMBL/GenBank/DDBJ whole genome shotgun (WGS) entry which is preliminary data.</text>
</comment>
<evidence type="ECO:0000256" key="7">
    <source>
        <dbReference type="PIRSR" id="PIRSR001112-1"/>
    </source>
</evidence>
<dbReference type="PRINTS" id="PR00412">
    <property type="entry name" value="EPOXHYDRLASE"/>
</dbReference>
<dbReference type="GO" id="GO:0033961">
    <property type="term" value="F:cis-stilbene-oxide hydrolase activity"/>
    <property type="evidence" value="ECO:0007669"/>
    <property type="project" value="UniProtKB-UniRule"/>
</dbReference>
<evidence type="ECO:0000256" key="8">
    <source>
        <dbReference type="SAM" id="Phobius"/>
    </source>
</evidence>
<evidence type="ECO:0000256" key="3">
    <source>
        <dbReference type="ARBA" id="ARBA00010088"/>
    </source>
</evidence>
<dbReference type="PANTHER" id="PTHR21661">
    <property type="entry name" value="EPOXIDE HYDROLASE 1-RELATED"/>
    <property type="match status" value="1"/>
</dbReference>
<evidence type="ECO:0000256" key="1">
    <source>
        <dbReference type="ARBA" id="ARBA00000221"/>
    </source>
</evidence>
<dbReference type="Proteomes" id="UP000663882">
    <property type="component" value="Unassembled WGS sequence"/>
</dbReference>
<dbReference type="InterPro" id="IPR016292">
    <property type="entry name" value="Epoxide_hydrolase"/>
</dbReference>
<keyword evidence="5 6" id="KW-0378">Hydrolase</keyword>
<feature type="domain" description="Epoxide hydrolase N-terminal" evidence="9">
    <location>
        <begin position="57"/>
        <end position="171"/>
    </location>
</feature>
<evidence type="ECO:0000259" key="9">
    <source>
        <dbReference type="Pfam" id="PF06441"/>
    </source>
</evidence>
<dbReference type="EMBL" id="CAJNOO010000054">
    <property type="protein sequence ID" value="CAF0774006.1"/>
    <property type="molecule type" value="Genomic_DNA"/>
</dbReference>
<dbReference type="PIRSF" id="PIRSF001112">
    <property type="entry name" value="Epoxide_hydrolase"/>
    <property type="match status" value="1"/>
</dbReference>
<feature type="active site" description="Proton acceptor" evidence="7">
    <location>
        <position position="447"/>
    </location>
</feature>
<feature type="active site" description="Nucleophile" evidence="7">
    <location>
        <position position="234"/>
    </location>
</feature>
<feature type="transmembrane region" description="Helical" evidence="8">
    <location>
        <begin position="6"/>
        <end position="23"/>
    </location>
</feature>
<comment type="catalytic activity">
    <reaction evidence="1 6">
        <text>1-(4-methoxyphenyl)-N-methyl-N-[(3-methyloxetan-3-yl)methyl]methanamine + H2O = 2-{[(4-methoxybenzyl)(methyl)amino]methyl}-2-methylpropane-1,3-diol</text>
        <dbReference type="Rhea" id="RHEA:55764"/>
        <dbReference type="ChEBI" id="CHEBI:15377"/>
        <dbReference type="ChEBI" id="CHEBI:139161"/>
        <dbReference type="ChEBI" id="CHEBI:139164"/>
        <dbReference type="EC" id="3.3.2.9"/>
    </reaction>
</comment>
<evidence type="ECO:0000256" key="6">
    <source>
        <dbReference type="PIRNR" id="PIRNR001112"/>
    </source>
</evidence>
<evidence type="ECO:0000313" key="11">
    <source>
        <dbReference type="EMBL" id="CAF3657877.1"/>
    </source>
</evidence>
<dbReference type="Gene3D" id="3.40.50.1820">
    <property type="entry name" value="alpha/beta hydrolase"/>
    <property type="match status" value="1"/>
</dbReference>
<comment type="subcellular location">
    <subcellularLocation>
        <location evidence="6">Endoplasmic reticulum membrane</location>
    </subcellularLocation>
    <subcellularLocation>
        <location evidence="2">Microsome membrane</location>
        <topology evidence="2">Single-pass membrane protein</topology>
    </subcellularLocation>
</comment>
<dbReference type="GO" id="GO:0097176">
    <property type="term" value="P:epoxide metabolic process"/>
    <property type="evidence" value="ECO:0007669"/>
    <property type="project" value="TreeGrafter"/>
</dbReference>
<keyword evidence="8" id="KW-0812">Transmembrane</keyword>
<keyword evidence="8" id="KW-1133">Transmembrane helix</keyword>
<evidence type="ECO:0000256" key="2">
    <source>
        <dbReference type="ARBA" id="ARBA00004111"/>
    </source>
</evidence>
<gene>
    <name evidence="11" type="ORF">OTI717_LOCUS9745</name>
    <name evidence="10" type="ORF">RFH988_LOCUS2524</name>
</gene>
<comment type="similarity">
    <text evidence="3 6">Belongs to the peptidase S33 family.</text>
</comment>
<evidence type="ECO:0000313" key="12">
    <source>
        <dbReference type="Proteomes" id="UP000663882"/>
    </source>
</evidence>
<keyword evidence="6" id="KW-0256">Endoplasmic reticulum</keyword>
<evidence type="ECO:0000313" key="10">
    <source>
        <dbReference type="EMBL" id="CAF0774006.1"/>
    </source>
</evidence>
<dbReference type="InterPro" id="IPR029058">
    <property type="entry name" value="AB_hydrolase_fold"/>
</dbReference>
<comment type="catalytic activity">
    <reaction evidence="6">
        <text>cis-stilbene oxide + H2O = (1R,2R)-hydrobenzoin</text>
        <dbReference type="Rhea" id="RHEA:23900"/>
        <dbReference type="ChEBI" id="CHEBI:15377"/>
        <dbReference type="ChEBI" id="CHEBI:50004"/>
        <dbReference type="ChEBI" id="CHEBI:50014"/>
        <dbReference type="EC" id="3.3.2.9"/>
    </reaction>
</comment>
<reference evidence="10" key="1">
    <citation type="submission" date="2021-02" db="EMBL/GenBank/DDBJ databases">
        <authorList>
            <person name="Nowell W R."/>
        </authorList>
    </citation>
    <scope>NUCLEOTIDE SEQUENCE</scope>
</reference>
<dbReference type="InterPro" id="IPR000639">
    <property type="entry name" value="Epox_hydrolase-like"/>
</dbReference>
<dbReference type="EC" id="3.3.2.9" evidence="6"/>
<accession>A0A813R063</accession>
<protein>
    <recommendedName>
        <fullName evidence="6">Epoxide hydrolase</fullName>
        <ecNumber evidence="6">3.3.2.9</ecNumber>
    </recommendedName>
</protein>
<dbReference type="Pfam" id="PF06441">
    <property type="entry name" value="EHN"/>
    <property type="match status" value="1"/>
</dbReference>